<dbReference type="EMBL" id="ANOG01000071">
    <property type="protein sequence ID" value="EMI22597.1"/>
    <property type="molecule type" value="Genomic_DNA"/>
</dbReference>
<dbReference type="PATRIC" id="fig|1265738.3.peg.482"/>
<gene>
    <name evidence="2" type="ORF">RMSM_00477</name>
</gene>
<evidence type="ECO:0000313" key="2">
    <source>
        <dbReference type="EMBL" id="EMI22597.1"/>
    </source>
</evidence>
<feature type="region of interest" description="Disordered" evidence="1">
    <location>
        <begin position="1"/>
        <end position="28"/>
    </location>
</feature>
<comment type="caution">
    <text evidence="2">The sequence shown here is derived from an EMBL/GenBank/DDBJ whole genome shotgun (WGS) entry which is preliminary data.</text>
</comment>
<organism evidence="2 3">
    <name type="scientific">Rhodopirellula maiorica SM1</name>
    <dbReference type="NCBI Taxonomy" id="1265738"/>
    <lineage>
        <taxon>Bacteria</taxon>
        <taxon>Pseudomonadati</taxon>
        <taxon>Planctomycetota</taxon>
        <taxon>Planctomycetia</taxon>
        <taxon>Pirellulales</taxon>
        <taxon>Pirellulaceae</taxon>
        <taxon>Novipirellula</taxon>
    </lineage>
</organism>
<proteinExistence type="predicted"/>
<reference evidence="2 3" key="1">
    <citation type="journal article" date="2013" name="Mar. Genomics">
        <title>Expression of sulfatases in Rhodopirellula baltica and the diversity of sulfatases in the genus Rhodopirellula.</title>
        <authorList>
            <person name="Wegner C.E."/>
            <person name="Richter-Heitmann T."/>
            <person name="Klindworth A."/>
            <person name="Klockow C."/>
            <person name="Richter M."/>
            <person name="Achstetter T."/>
            <person name="Glockner F.O."/>
            <person name="Harder J."/>
        </authorList>
    </citation>
    <scope>NUCLEOTIDE SEQUENCE [LARGE SCALE GENOMIC DNA]</scope>
    <source>
        <strain evidence="2 3">SM1</strain>
    </source>
</reference>
<dbReference type="AlphaFoldDB" id="M5S4M7"/>
<dbReference type="Proteomes" id="UP000011991">
    <property type="component" value="Unassembled WGS sequence"/>
</dbReference>
<evidence type="ECO:0000313" key="3">
    <source>
        <dbReference type="Proteomes" id="UP000011991"/>
    </source>
</evidence>
<feature type="compositionally biased region" description="Polar residues" evidence="1">
    <location>
        <begin position="17"/>
        <end position="28"/>
    </location>
</feature>
<evidence type="ECO:0000256" key="1">
    <source>
        <dbReference type="SAM" id="MobiDB-lite"/>
    </source>
</evidence>
<sequence>MTNQPRVTGPPRKTFHWANQPSGASMRGNQQPFALQISQFALETR</sequence>
<accession>M5S4M7</accession>
<keyword evidence="3" id="KW-1185">Reference proteome</keyword>
<protein>
    <submittedName>
        <fullName evidence="2">Uncharacterized protein</fullName>
    </submittedName>
</protein>
<name>M5S4M7_9BACT</name>